<keyword evidence="3" id="KW-0732">Signal</keyword>
<dbReference type="Gene3D" id="3.90.70.10">
    <property type="entry name" value="Cysteine proteinases"/>
    <property type="match status" value="1"/>
</dbReference>
<dbReference type="InterPro" id="IPR000169">
    <property type="entry name" value="Pept_cys_AS"/>
</dbReference>
<evidence type="ECO:0008006" key="8">
    <source>
        <dbReference type="Google" id="ProtNLM"/>
    </source>
</evidence>
<gene>
    <name evidence="6" type="ORF">AB1Y20_023508</name>
</gene>
<feature type="chain" id="PRO_5044232901" description="Cathepsin X" evidence="3">
    <location>
        <begin position="19"/>
        <end position="393"/>
    </location>
</feature>
<dbReference type="GO" id="GO:0006508">
    <property type="term" value="P:proteolysis"/>
    <property type="evidence" value="ECO:0007669"/>
    <property type="project" value="InterPro"/>
</dbReference>
<dbReference type="PROSITE" id="PS00640">
    <property type="entry name" value="THIOL_PROTEASE_ASN"/>
    <property type="match status" value="1"/>
</dbReference>
<dbReference type="PANTHER" id="PTHR12411">
    <property type="entry name" value="CYSTEINE PROTEASE FAMILY C1-RELATED"/>
    <property type="match status" value="1"/>
</dbReference>
<proteinExistence type="inferred from homology"/>
<evidence type="ECO:0000256" key="2">
    <source>
        <dbReference type="ARBA" id="ARBA00023157"/>
    </source>
</evidence>
<sequence>MLRLAATLLALACAHAMATVEQPESNARINDPEWDAFKATYKKTYKDADDELARHSLFKVSQARVAELNKLNGHPAFGINWMSDRRDVYPHEQYKKGLVKPKDFVPTAPVREFGAPRSPKAINWRYTEAVTAIKNQGQCGSCWAFSATEATESQMVLSAGGKVKIGLSPQQITSCAPSSGTYGCQGCQGGFTEGAYEYIKSVTGLANDFFIPYGQSLTDSAQTTLPCPTAKVNAIDGEYEQLTGGYAQLEGYEYAVPPCTSGGCEDQDLASLAAALEQSPVSICVNAGVWNDYTGGVLTAAACGPMGADYQDHCVMATGFNTTAPVPYWIVRNSWASTWGDEGYIYLEMAKNTCGLADDVTIPKVKLDMTAEQAAEAARNREAMYQRATKGPE</sequence>
<organism evidence="6 7">
    <name type="scientific">Prymnesium parvum</name>
    <name type="common">Toxic golden alga</name>
    <dbReference type="NCBI Taxonomy" id="97485"/>
    <lineage>
        <taxon>Eukaryota</taxon>
        <taxon>Haptista</taxon>
        <taxon>Haptophyta</taxon>
        <taxon>Prymnesiophyceae</taxon>
        <taxon>Prymnesiales</taxon>
        <taxon>Prymnesiaceae</taxon>
        <taxon>Prymnesium</taxon>
    </lineage>
</organism>
<protein>
    <recommendedName>
        <fullName evidence="8">Cathepsin X</fullName>
    </recommendedName>
</protein>
<dbReference type="GO" id="GO:0008234">
    <property type="term" value="F:cysteine-type peptidase activity"/>
    <property type="evidence" value="ECO:0007669"/>
    <property type="project" value="InterPro"/>
</dbReference>
<dbReference type="Pfam" id="PF00112">
    <property type="entry name" value="Peptidase_C1"/>
    <property type="match status" value="1"/>
</dbReference>
<evidence type="ECO:0000259" key="5">
    <source>
        <dbReference type="SMART" id="SM00848"/>
    </source>
</evidence>
<dbReference type="Proteomes" id="UP001515480">
    <property type="component" value="Unassembled WGS sequence"/>
</dbReference>
<dbReference type="InterPro" id="IPR038765">
    <property type="entry name" value="Papain-like_cys_pep_sf"/>
</dbReference>
<dbReference type="SUPFAM" id="SSF54001">
    <property type="entry name" value="Cysteine proteinases"/>
    <property type="match status" value="1"/>
</dbReference>
<reference evidence="6 7" key="1">
    <citation type="journal article" date="2024" name="Science">
        <title>Giant polyketide synthase enzymes in the biosynthesis of giant marine polyether toxins.</title>
        <authorList>
            <person name="Fallon T.R."/>
            <person name="Shende V.V."/>
            <person name="Wierzbicki I.H."/>
            <person name="Pendleton A.L."/>
            <person name="Watervoot N.F."/>
            <person name="Auber R.P."/>
            <person name="Gonzalez D.J."/>
            <person name="Wisecaver J.H."/>
            <person name="Moore B.S."/>
        </authorList>
    </citation>
    <scope>NUCLEOTIDE SEQUENCE [LARGE SCALE GENOMIC DNA]</scope>
    <source>
        <strain evidence="6 7">12B1</strain>
    </source>
</reference>
<dbReference type="InterPro" id="IPR013128">
    <property type="entry name" value="Peptidase_C1A"/>
</dbReference>
<dbReference type="AlphaFoldDB" id="A0AB34JGK4"/>
<dbReference type="Pfam" id="PF08246">
    <property type="entry name" value="Inhibitor_I29"/>
    <property type="match status" value="1"/>
</dbReference>
<feature type="signal peptide" evidence="3">
    <location>
        <begin position="1"/>
        <end position="18"/>
    </location>
</feature>
<dbReference type="CDD" id="cd02248">
    <property type="entry name" value="Peptidase_C1A"/>
    <property type="match status" value="1"/>
</dbReference>
<dbReference type="InterPro" id="IPR025661">
    <property type="entry name" value="Pept_asp_AS"/>
</dbReference>
<dbReference type="SMART" id="SM00645">
    <property type="entry name" value="Pept_C1"/>
    <property type="match status" value="1"/>
</dbReference>
<comment type="caution">
    <text evidence="6">The sequence shown here is derived from an EMBL/GenBank/DDBJ whole genome shotgun (WGS) entry which is preliminary data.</text>
</comment>
<evidence type="ECO:0000313" key="7">
    <source>
        <dbReference type="Proteomes" id="UP001515480"/>
    </source>
</evidence>
<accession>A0AB34JGK4</accession>
<name>A0AB34JGK4_PRYPA</name>
<comment type="similarity">
    <text evidence="1">Belongs to the peptidase C1 family.</text>
</comment>
<keyword evidence="7" id="KW-1185">Reference proteome</keyword>
<evidence type="ECO:0000313" key="6">
    <source>
        <dbReference type="EMBL" id="KAL1520030.1"/>
    </source>
</evidence>
<evidence type="ECO:0000256" key="3">
    <source>
        <dbReference type="SAM" id="SignalP"/>
    </source>
</evidence>
<evidence type="ECO:0000256" key="1">
    <source>
        <dbReference type="ARBA" id="ARBA00008455"/>
    </source>
</evidence>
<dbReference type="InterPro" id="IPR000668">
    <property type="entry name" value="Peptidase_C1A_C"/>
</dbReference>
<dbReference type="SMART" id="SM00848">
    <property type="entry name" value="Inhibitor_I29"/>
    <property type="match status" value="1"/>
</dbReference>
<dbReference type="PRINTS" id="PR00705">
    <property type="entry name" value="PAPAIN"/>
</dbReference>
<feature type="domain" description="Peptidase C1A papain C-terminal" evidence="4">
    <location>
        <begin position="118"/>
        <end position="364"/>
    </location>
</feature>
<keyword evidence="2" id="KW-1015">Disulfide bond</keyword>
<dbReference type="PROSITE" id="PS00139">
    <property type="entry name" value="THIOL_PROTEASE_CYS"/>
    <property type="match status" value="1"/>
</dbReference>
<feature type="domain" description="Cathepsin propeptide inhibitor" evidence="5">
    <location>
        <begin position="34"/>
        <end position="94"/>
    </location>
</feature>
<dbReference type="EMBL" id="JBGBPQ010000009">
    <property type="protein sequence ID" value="KAL1520030.1"/>
    <property type="molecule type" value="Genomic_DNA"/>
</dbReference>
<evidence type="ECO:0000259" key="4">
    <source>
        <dbReference type="SMART" id="SM00645"/>
    </source>
</evidence>
<dbReference type="InterPro" id="IPR039417">
    <property type="entry name" value="Peptidase_C1A_papain-like"/>
</dbReference>
<dbReference type="InterPro" id="IPR013201">
    <property type="entry name" value="Prot_inhib_I29"/>
</dbReference>